<protein>
    <submittedName>
        <fullName evidence="3">Sulfotransferase</fullName>
    </submittedName>
</protein>
<keyword evidence="4" id="KW-1185">Reference proteome</keyword>
<dbReference type="PROSITE" id="PS50293">
    <property type="entry name" value="TPR_REGION"/>
    <property type="match status" value="1"/>
</dbReference>
<evidence type="ECO:0000313" key="4">
    <source>
        <dbReference type="Proteomes" id="UP001336314"/>
    </source>
</evidence>
<dbReference type="SMART" id="SM00028">
    <property type="entry name" value="TPR"/>
    <property type="match status" value="3"/>
</dbReference>
<keyword evidence="2" id="KW-0802">TPR repeat</keyword>
<dbReference type="InterPro" id="IPR027417">
    <property type="entry name" value="P-loop_NTPase"/>
</dbReference>
<proteinExistence type="predicted"/>
<keyword evidence="1" id="KW-0808">Transferase</keyword>
<dbReference type="InterPro" id="IPR011990">
    <property type="entry name" value="TPR-like_helical_dom_sf"/>
</dbReference>
<name>A0ABU7J1I1_9GAMM</name>
<dbReference type="Gene3D" id="3.40.50.300">
    <property type="entry name" value="P-loop containing nucleotide triphosphate hydrolases"/>
    <property type="match status" value="1"/>
</dbReference>
<dbReference type="RefSeq" id="WP_330127441.1">
    <property type="nucleotide sequence ID" value="NZ_JAUHLI010000002.1"/>
</dbReference>
<evidence type="ECO:0000256" key="1">
    <source>
        <dbReference type="ARBA" id="ARBA00022679"/>
    </source>
</evidence>
<dbReference type="SUPFAM" id="SSF52540">
    <property type="entry name" value="P-loop containing nucleoside triphosphate hydrolases"/>
    <property type="match status" value="1"/>
</dbReference>
<dbReference type="Pfam" id="PF14559">
    <property type="entry name" value="TPR_19"/>
    <property type="match status" value="1"/>
</dbReference>
<dbReference type="Gene3D" id="1.25.40.10">
    <property type="entry name" value="Tetratricopeptide repeat domain"/>
    <property type="match status" value="1"/>
</dbReference>
<reference evidence="3 4" key="1">
    <citation type="submission" date="2023-07" db="EMBL/GenBank/DDBJ databases">
        <title>Alkalimonas sp., MEB108 novel, alkaliphilic bacterium isolated from Lonar Lake, India.</title>
        <authorList>
            <person name="Joshi A."/>
            <person name="Thite S."/>
        </authorList>
    </citation>
    <scope>NUCLEOTIDE SEQUENCE [LARGE SCALE GENOMIC DNA]</scope>
    <source>
        <strain evidence="3 4">MEB108</strain>
    </source>
</reference>
<dbReference type="EMBL" id="JAUHLI010000002">
    <property type="protein sequence ID" value="MEE2000297.1"/>
    <property type="molecule type" value="Genomic_DNA"/>
</dbReference>
<dbReference type="PANTHER" id="PTHR12788:SF10">
    <property type="entry name" value="PROTEIN-TYROSINE SULFOTRANSFERASE"/>
    <property type="match status" value="1"/>
</dbReference>
<dbReference type="PROSITE" id="PS50005">
    <property type="entry name" value="TPR"/>
    <property type="match status" value="1"/>
</dbReference>
<dbReference type="InterPro" id="IPR019734">
    <property type="entry name" value="TPR_rpt"/>
</dbReference>
<dbReference type="Proteomes" id="UP001336314">
    <property type="component" value="Unassembled WGS sequence"/>
</dbReference>
<evidence type="ECO:0000313" key="3">
    <source>
        <dbReference type="EMBL" id="MEE2000297.1"/>
    </source>
</evidence>
<dbReference type="PANTHER" id="PTHR12788">
    <property type="entry name" value="PROTEIN-TYROSINE SULFOTRANSFERASE 2"/>
    <property type="match status" value="1"/>
</dbReference>
<dbReference type="InterPro" id="IPR026634">
    <property type="entry name" value="TPST-like"/>
</dbReference>
<comment type="caution">
    <text evidence="3">The sequence shown here is derived from an EMBL/GenBank/DDBJ whole genome shotgun (WGS) entry which is preliminary data.</text>
</comment>
<sequence>MSLSATTPDIHQALAPFWQALQRQDLPQAKALVQNVVQAFPQHSLSWLAASHFAEQSQQALKALEFAQRAETLAPENFSVRLRLLECFLLCQQSAAAQALATKLVSSAPDDALTLSRLALQLSQLQQYDTAARLYQRALQLQPDNATLHFNYATMLRICGELAQAEQHVLTALQLAPGDAEAWHFLSGLRKQTPDSNHAIALAEQLARPDLSPKDQVQLYYALAKTLEDLQQYPESFQALQQGASIRRQHLQYDVKQDLAVMRAIADTFDESLISQADGGCNSAEPVFILGLPRAGSTLLERFLGCSPQVQLAGELNNFAQCLQQAIRKRSPGQAAMDKVTLVQQSARLNWQQLGQAYLDSTRPLTGQTPYFVDKLPLNFLYLGLIALALPKAKIIHIQRDPMDHAYAIYKHLFANAYPFSYDLTELGRYMQGYQQLMQHWQQLLPGRIHQVQYEQLVRQPEKVVPTLFAFCDLPWQDEYLNFHQLNQQASATGSASQIRQPLYQSSLKRWQHFSNELAALRPWLQPDSTTD</sequence>
<feature type="repeat" description="TPR" evidence="2">
    <location>
        <begin position="112"/>
        <end position="145"/>
    </location>
</feature>
<dbReference type="Pfam" id="PF13469">
    <property type="entry name" value="Sulfotransfer_3"/>
    <property type="match status" value="1"/>
</dbReference>
<accession>A0ABU7J1I1</accession>
<gene>
    <name evidence="3" type="ORF">QWY20_02440</name>
</gene>
<dbReference type="SUPFAM" id="SSF48452">
    <property type="entry name" value="TPR-like"/>
    <property type="match status" value="1"/>
</dbReference>
<organism evidence="3 4">
    <name type="scientific">Alkalimonas cellulosilytica</name>
    <dbReference type="NCBI Taxonomy" id="3058395"/>
    <lineage>
        <taxon>Bacteria</taxon>
        <taxon>Pseudomonadati</taxon>
        <taxon>Pseudomonadota</taxon>
        <taxon>Gammaproteobacteria</taxon>
        <taxon>Alkalimonas</taxon>
    </lineage>
</organism>
<evidence type="ECO:0000256" key="2">
    <source>
        <dbReference type="PROSITE-ProRule" id="PRU00339"/>
    </source>
</evidence>